<evidence type="ECO:0000256" key="7">
    <source>
        <dbReference type="PIRNR" id="PIRNR002744"/>
    </source>
</evidence>
<reference evidence="10 11" key="1">
    <citation type="submission" date="2020-01" db="EMBL/GenBank/DDBJ databases">
        <title>Investigation of new actinobacteria for the biodesulphurisation of diesel fuel.</title>
        <authorList>
            <person name="Athi Narayanan S.M."/>
        </authorList>
    </citation>
    <scope>NUCLEOTIDE SEQUENCE [LARGE SCALE GENOMIC DNA]</scope>
    <source>
        <strain evidence="10 11">213E</strain>
    </source>
</reference>
<proteinExistence type="inferred from homology"/>
<feature type="transmembrane region" description="Helical" evidence="9">
    <location>
        <begin position="71"/>
        <end position="95"/>
    </location>
</feature>
<keyword evidence="3 7" id="KW-0813">Transport</keyword>
<feature type="transmembrane region" description="Helical" evidence="9">
    <location>
        <begin position="217"/>
        <end position="236"/>
    </location>
</feature>
<evidence type="ECO:0000256" key="2">
    <source>
        <dbReference type="ARBA" id="ARBA00008974"/>
    </source>
</evidence>
<feature type="transmembrane region" description="Helical" evidence="9">
    <location>
        <begin position="330"/>
        <end position="352"/>
    </location>
</feature>
<dbReference type="CDD" id="cd11484">
    <property type="entry name" value="SLC-NCS1sbd_CobB-like"/>
    <property type="match status" value="1"/>
</dbReference>
<dbReference type="Proteomes" id="UP000466307">
    <property type="component" value="Unassembled WGS sequence"/>
</dbReference>
<dbReference type="GO" id="GO:0005886">
    <property type="term" value="C:plasma membrane"/>
    <property type="evidence" value="ECO:0007669"/>
    <property type="project" value="TreeGrafter"/>
</dbReference>
<evidence type="ECO:0000256" key="9">
    <source>
        <dbReference type="SAM" id="Phobius"/>
    </source>
</evidence>
<dbReference type="EMBL" id="JAADZU010000052">
    <property type="protein sequence ID" value="NDK90966.1"/>
    <property type="molecule type" value="Genomic_DNA"/>
</dbReference>
<dbReference type="PIRSF" id="PIRSF002744">
    <property type="entry name" value="Pur-cyt_permease"/>
    <property type="match status" value="1"/>
</dbReference>
<evidence type="ECO:0000313" key="11">
    <source>
        <dbReference type="Proteomes" id="UP000466307"/>
    </source>
</evidence>
<keyword evidence="5 9" id="KW-1133">Transmembrane helix</keyword>
<dbReference type="InterPro" id="IPR001248">
    <property type="entry name" value="Pur-cyt_permease"/>
</dbReference>
<feature type="transmembrane region" description="Helical" evidence="9">
    <location>
        <begin position="185"/>
        <end position="205"/>
    </location>
</feature>
<evidence type="ECO:0000256" key="3">
    <source>
        <dbReference type="ARBA" id="ARBA00022448"/>
    </source>
</evidence>
<keyword evidence="4 9" id="KW-0812">Transmembrane</keyword>
<accession>A0A7K3LS79</accession>
<dbReference type="PANTHER" id="PTHR31806">
    <property type="entry name" value="PURINE-CYTOSINE PERMEASE FCY2-RELATED"/>
    <property type="match status" value="1"/>
</dbReference>
<dbReference type="AlphaFoldDB" id="A0A7K3LS79"/>
<feature type="transmembrane region" description="Helical" evidence="9">
    <location>
        <begin position="372"/>
        <end position="390"/>
    </location>
</feature>
<dbReference type="InterPro" id="IPR026030">
    <property type="entry name" value="Pur-cyt_permease_Fcy2/21/22"/>
</dbReference>
<feature type="transmembrane region" description="Helical" evidence="9">
    <location>
        <begin position="256"/>
        <end position="276"/>
    </location>
</feature>
<feature type="transmembrane region" description="Helical" evidence="9">
    <location>
        <begin position="142"/>
        <end position="165"/>
    </location>
</feature>
<evidence type="ECO:0000256" key="5">
    <source>
        <dbReference type="ARBA" id="ARBA00022989"/>
    </source>
</evidence>
<organism evidence="10 11">
    <name type="scientific">Gordonia desulfuricans</name>
    <dbReference type="NCBI Taxonomy" id="89051"/>
    <lineage>
        <taxon>Bacteria</taxon>
        <taxon>Bacillati</taxon>
        <taxon>Actinomycetota</taxon>
        <taxon>Actinomycetes</taxon>
        <taxon>Mycobacteriales</taxon>
        <taxon>Gordoniaceae</taxon>
        <taxon>Gordonia</taxon>
    </lineage>
</organism>
<gene>
    <name evidence="10" type="ORF">GYA93_15445</name>
</gene>
<feature type="transmembrane region" description="Helical" evidence="9">
    <location>
        <begin position="402"/>
        <end position="423"/>
    </location>
</feature>
<sequence>MTSLAALRSVVKRSAVVTGDTTDLDTVTRAGGESDTRPRPDHTAGPDHGDHEAELELIPESAKTHDLRGQFWIWAGANIAPINWVLGALGVGMGLGLWETIAVLVAGNAIGMALFGLFVVIGQRTGVTGMVLSRAVFGRRGAYLPAAVQAVVCMGWCAVNTWIVLDLVMALLGRIGIIDAGGTNNGARILVAAVIMITQVTIAWFGYRVISTFERWTVPPTVAILMVMTGVAWIGLDVDWGHATDPSLGTSAHWGAITTVMTAIGIGWGLTWLGYAGDYSRFVSRDVPSRKLFLASALGQFIPVIWLGALGATLATLSTSGDPGQIIVDAYGALAIPVLLLVVHGPLATNILNIYTCTVSTQALDIRIDRRILNVLIGVVAMAVVVFFVLNSDFATIIDTWLVAIVGWVTPWAAVVLVHWFYVARQSVNAADLFAAPAEGRIPMVRPTALIALAIGVLSTWIFMYGTLSILQGPGAKALGGLDLSWLAGGITAAFAYAALEFGRTRLAAR</sequence>
<evidence type="ECO:0000256" key="1">
    <source>
        <dbReference type="ARBA" id="ARBA00004141"/>
    </source>
</evidence>
<evidence type="ECO:0000256" key="8">
    <source>
        <dbReference type="SAM" id="MobiDB-lite"/>
    </source>
</evidence>
<keyword evidence="11" id="KW-1185">Reference proteome</keyword>
<dbReference type="GO" id="GO:0022857">
    <property type="term" value="F:transmembrane transporter activity"/>
    <property type="evidence" value="ECO:0007669"/>
    <property type="project" value="InterPro"/>
</dbReference>
<evidence type="ECO:0000256" key="4">
    <source>
        <dbReference type="ARBA" id="ARBA00022692"/>
    </source>
</evidence>
<dbReference type="RefSeq" id="WP_059039299.1">
    <property type="nucleotide sequence ID" value="NZ_JAADZU010000052.1"/>
</dbReference>
<evidence type="ECO:0000256" key="6">
    <source>
        <dbReference type="ARBA" id="ARBA00023136"/>
    </source>
</evidence>
<keyword evidence="6 7" id="KW-0472">Membrane</keyword>
<protein>
    <submittedName>
        <fullName evidence="10">Cytosine permease</fullName>
    </submittedName>
</protein>
<name>A0A7K3LS79_9ACTN</name>
<dbReference type="Gene3D" id="1.10.4160.10">
    <property type="entry name" value="Hydantoin permease"/>
    <property type="match status" value="1"/>
</dbReference>
<dbReference type="PANTHER" id="PTHR31806:SF1">
    <property type="entry name" value="PURINE-CYTOSINE PERMEASE FCY2-RELATED"/>
    <property type="match status" value="1"/>
</dbReference>
<feature type="compositionally biased region" description="Basic and acidic residues" evidence="8">
    <location>
        <begin position="32"/>
        <end position="50"/>
    </location>
</feature>
<comment type="subcellular location">
    <subcellularLocation>
        <location evidence="1">Membrane</location>
        <topology evidence="1">Multi-pass membrane protein</topology>
    </subcellularLocation>
</comment>
<feature type="transmembrane region" description="Helical" evidence="9">
    <location>
        <begin position="101"/>
        <end position="121"/>
    </location>
</feature>
<dbReference type="Pfam" id="PF02133">
    <property type="entry name" value="Transp_cyt_pur"/>
    <property type="match status" value="1"/>
</dbReference>
<feature type="region of interest" description="Disordered" evidence="8">
    <location>
        <begin position="22"/>
        <end position="50"/>
    </location>
</feature>
<feature type="transmembrane region" description="Helical" evidence="9">
    <location>
        <begin position="484"/>
        <end position="503"/>
    </location>
</feature>
<comment type="caution">
    <text evidence="10">The sequence shown here is derived from an EMBL/GenBank/DDBJ whole genome shotgun (WGS) entry which is preliminary data.</text>
</comment>
<comment type="similarity">
    <text evidence="2 7">Belongs to the purine-cytosine permease (2.A.39) family.</text>
</comment>
<feature type="transmembrane region" description="Helical" evidence="9">
    <location>
        <begin position="297"/>
        <end position="318"/>
    </location>
</feature>
<feature type="transmembrane region" description="Helical" evidence="9">
    <location>
        <begin position="444"/>
        <end position="464"/>
    </location>
</feature>
<evidence type="ECO:0000313" key="10">
    <source>
        <dbReference type="EMBL" id="NDK90966.1"/>
    </source>
</evidence>